<dbReference type="Gene3D" id="2.40.50.140">
    <property type="entry name" value="Nucleic acid-binding proteins"/>
    <property type="match status" value="1"/>
</dbReference>
<evidence type="ECO:0000313" key="4">
    <source>
        <dbReference type="Proteomes" id="UP000029708"/>
    </source>
</evidence>
<dbReference type="Proteomes" id="UP000029708">
    <property type="component" value="Unassembled WGS sequence"/>
</dbReference>
<evidence type="ECO:0000313" key="3">
    <source>
        <dbReference type="EMBL" id="MBB6183283.1"/>
    </source>
</evidence>
<evidence type="ECO:0000256" key="1">
    <source>
        <dbReference type="SAM" id="MobiDB-lite"/>
    </source>
</evidence>
<accession>A0A099CX30</accession>
<dbReference type="InterPro" id="IPR012340">
    <property type="entry name" value="NA-bd_OB-fold"/>
</dbReference>
<dbReference type="AlphaFoldDB" id="A0A099CX30"/>
<keyword evidence="4" id="KW-1185">Reference proteome</keyword>
<evidence type="ECO:0000313" key="5">
    <source>
        <dbReference type="Proteomes" id="UP000560000"/>
    </source>
</evidence>
<name>A0A099CX30_9GAMM</name>
<organism evidence="2 4">
    <name type="scientific">Oleiagrimonas soli</name>
    <dbReference type="NCBI Taxonomy" id="1543381"/>
    <lineage>
        <taxon>Bacteria</taxon>
        <taxon>Pseudomonadati</taxon>
        <taxon>Pseudomonadota</taxon>
        <taxon>Gammaproteobacteria</taxon>
        <taxon>Lysobacterales</taxon>
        <taxon>Rhodanobacteraceae</taxon>
        <taxon>Oleiagrimonas</taxon>
    </lineage>
</organism>
<sequence>MKIDVLNREPEHVQTTWDGQTRDRVKQWCTIEIDGLVTSFQHTVNPGEELKPGSYRLSPASFSVQNGRLQMNRPVLEPMRSNASPAKS</sequence>
<dbReference type="OrthoDB" id="5957519at2"/>
<reference evidence="3 5" key="2">
    <citation type="submission" date="2020-08" db="EMBL/GenBank/DDBJ databases">
        <title>Genomic Encyclopedia of Type Strains, Phase IV (KMG-IV): sequencing the most valuable type-strain genomes for metagenomic binning, comparative biology and taxonomic classification.</title>
        <authorList>
            <person name="Goeker M."/>
        </authorList>
    </citation>
    <scope>NUCLEOTIDE SEQUENCE [LARGE SCALE GENOMIC DNA]</scope>
    <source>
        <strain evidence="3 5">DSM 107085</strain>
    </source>
</reference>
<gene>
    <name evidence="3" type="ORF">HNQ86_000628</name>
    <name evidence="2" type="ORF">LF63_0107935</name>
</gene>
<reference evidence="2 4" key="1">
    <citation type="submission" date="2014-09" db="EMBL/GenBank/DDBJ databases">
        <title>Xanthomonadaceae 3.5X direct submission.</title>
        <authorList>
            <person name="Fang T."/>
            <person name="Wang H."/>
        </authorList>
    </citation>
    <scope>NUCLEOTIDE SEQUENCE [LARGE SCALE GENOMIC DNA]</scope>
    <source>
        <strain evidence="2 4">3.5X</strain>
    </source>
</reference>
<dbReference type="EMBL" id="JACHET010000001">
    <property type="protein sequence ID" value="MBB6183283.1"/>
    <property type="molecule type" value="Genomic_DNA"/>
</dbReference>
<dbReference type="RefSeq" id="WP_043100869.1">
    <property type="nucleotide sequence ID" value="NZ_JACHET010000001.1"/>
</dbReference>
<dbReference type="Proteomes" id="UP000560000">
    <property type="component" value="Unassembled WGS sequence"/>
</dbReference>
<evidence type="ECO:0000313" key="2">
    <source>
        <dbReference type="EMBL" id="KGI78246.1"/>
    </source>
</evidence>
<evidence type="ECO:0008006" key="6">
    <source>
        <dbReference type="Google" id="ProtNLM"/>
    </source>
</evidence>
<comment type="caution">
    <text evidence="2">The sequence shown here is derived from an EMBL/GenBank/DDBJ whole genome shotgun (WGS) entry which is preliminary data.</text>
</comment>
<dbReference type="EMBL" id="JROI01000010">
    <property type="protein sequence ID" value="KGI78246.1"/>
    <property type="molecule type" value="Genomic_DNA"/>
</dbReference>
<feature type="region of interest" description="Disordered" evidence="1">
    <location>
        <begin position="66"/>
        <end position="88"/>
    </location>
</feature>
<protein>
    <recommendedName>
        <fullName evidence="6">Single-stranded DNA-binding protein</fullName>
    </recommendedName>
</protein>
<dbReference type="HOGENOM" id="CLU_2408573_0_0_6"/>
<proteinExistence type="predicted"/>